<proteinExistence type="predicted"/>
<keyword evidence="1" id="KW-0732">Signal</keyword>
<feature type="signal peptide" evidence="1">
    <location>
        <begin position="1"/>
        <end position="20"/>
    </location>
</feature>
<keyword evidence="4" id="KW-1185">Reference proteome</keyword>
<gene>
    <name evidence="3" type="ORF">PVAG01_04031</name>
</gene>
<sequence>MASTMLKQALSLALVSKGFALSSNVFRFTPDAVADVSLLNTFTSDNATSAQFHVFDDSFLPILGENPTLSIIVNSSNSSFPQFHEAAVVQSSDPPVLFVTSNQYNFTGIDSPDTSQKTVAISRVTQDATSQQWSAEIITPAGAAVRLANGGTLDKDGSVIICAQGDLKNGGGLLRISPSAPFTATNLINSYFGIPFNSPNDVVRTKDGALWMTDPQFGFLQDIRPAAQLPPHIYRWVPGTNDLRVAADGLQAPNGIAFSPDERIAYITDTAKSTDAPTAPSAIYAFDVIITNDQPVLANKRTFAMPTSGIPDGIKTDTAGNVYSGCGDGVNVWSPAGLLMGKIIVPGGAANFALGPNGMVFLLNEDKLWLATLPGLQIAAS</sequence>
<dbReference type="PANTHER" id="PTHR47064:SF2">
    <property type="entry name" value="SMP-30_GLUCONOLACTONASE_LRE-LIKE REGION DOMAIN-CONTAINING PROTEIN-RELATED"/>
    <property type="match status" value="1"/>
</dbReference>
<dbReference type="EMBL" id="JBFCZG010000003">
    <property type="protein sequence ID" value="KAL3424750.1"/>
    <property type="molecule type" value="Genomic_DNA"/>
</dbReference>
<name>A0ABR4PN44_9HELO</name>
<dbReference type="SUPFAM" id="SSF63829">
    <property type="entry name" value="Calcium-dependent phosphotriesterase"/>
    <property type="match status" value="1"/>
</dbReference>
<evidence type="ECO:0000259" key="2">
    <source>
        <dbReference type="Pfam" id="PF08450"/>
    </source>
</evidence>
<dbReference type="Proteomes" id="UP001629113">
    <property type="component" value="Unassembled WGS sequence"/>
</dbReference>
<dbReference type="PANTHER" id="PTHR47064">
    <property type="entry name" value="PUTATIVE (AFU_ORTHOLOGUE AFUA_1G08990)-RELATED"/>
    <property type="match status" value="1"/>
</dbReference>
<feature type="chain" id="PRO_5045203149" evidence="1">
    <location>
        <begin position="21"/>
        <end position="381"/>
    </location>
</feature>
<dbReference type="InterPro" id="IPR013658">
    <property type="entry name" value="SGL"/>
</dbReference>
<evidence type="ECO:0000313" key="4">
    <source>
        <dbReference type="Proteomes" id="UP001629113"/>
    </source>
</evidence>
<dbReference type="Pfam" id="PF08450">
    <property type="entry name" value="SGL"/>
    <property type="match status" value="1"/>
</dbReference>
<accession>A0ABR4PN44</accession>
<dbReference type="InterPro" id="IPR052988">
    <property type="entry name" value="Oryzine_lactonohydrolase"/>
</dbReference>
<evidence type="ECO:0000313" key="3">
    <source>
        <dbReference type="EMBL" id="KAL3424750.1"/>
    </source>
</evidence>
<dbReference type="InterPro" id="IPR011042">
    <property type="entry name" value="6-blade_b-propeller_TolB-like"/>
</dbReference>
<feature type="domain" description="SMP-30/Gluconolactonase/LRE-like region" evidence="2">
    <location>
        <begin position="140"/>
        <end position="355"/>
    </location>
</feature>
<dbReference type="Gene3D" id="2.120.10.30">
    <property type="entry name" value="TolB, C-terminal domain"/>
    <property type="match status" value="1"/>
</dbReference>
<comment type="caution">
    <text evidence="3">The sequence shown here is derived from an EMBL/GenBank/DDBJ whole genome shotgun (WGS) entry which is preliminary data.</text>
</comment>
<evidence type="ECO:0000256" key="1">
    <source>
        <dbReference type="SAM" id="SignalP"/>
    </source>
</evidence>
<protein>
    <submittedName>
        <fullName evidence="3">SMP-30/Gluconolaconase/LRE-like region</fullName>
    </submittedName>
</protein>
<reference evidence="3 4" key="1">
    <citation type="submission" date="2024-06" db="EMBL/GenBank/DDBJ databases">
        <title>Complete genome of Phlyctema vagabunda strain 19-DSS-EL-015.</title>
        <authorList>
            <person name="Fiorenzani C."/>
        </authorList>
    </citation>
    <scope>NUCLEOTIDE SEQUENCE [LARGE SCALE GENOMIC DNA]</scope>
    <source>
        <strain evidence="3 4">19-DSS-EL-015</strain>
    </source>
</reference>
<organism evidence="3 4">
    <name type="scientific">Phlyctema vagabunda</name>
    <dbReference type="NCBI Taxonomy" id="108571"/>
    <lineage>
        <taxon>Eukaryota</taxon>
        <taxon>Fungi</taxon>
        <taxon>Dikarya</taxon>
        <taxon>Ascomycota</taxon>
        <taxon>Pezizomycotina</taxon>
        <taxon>Leotiomycetes</taxon>
        <taxon>Helotiales</taxon>
        <taxon>Dermateaceae</taxon>
        <taxon>Phlyctema</taxon>
    </lineage>
</organism>